<gene>
    <name evidence="1" type="primary">jg2880</name>
    <name evidence="1" type="ORF">PAEG_LOCUS25716</name>
</gene>
<comment type="caution">
    <text evidence="1">The sequence shown here is derived from an EMBL/GenBank/DDBJ whole genome shotgun (WGS) entry which is preliminary data.</text>
</comment>
<reference evidence="1" key="1">
    <citation type="submission" date="2022-03" db="EMBL/GenBank/DDBJ databases">
        <authorList>
            <person name="Lindestad O."/>
        </authorList>
    </citation>
    <scope>NUCLEOTIDE SEQUENCE</scope>
</reference>
<dbReference type="EMBL" id="CAKXAJ010026348">
    <property type="protein sequence ID" value="CAH2267142.1"/>
    <property type="molecule type" value="Genomic_DNA"/>
</dbReference>
<accession>A0A8S4SGE2</accession>
<dbReference type="Proteomes" id="UP000838756">
    <property type="component" value="Unassembled WGS sequence"/>
</dbReference>
<dbReference type="AlphaFoldDB" id="A0A8S4SGE2"/>
<proteinExistence type="predicted"/>
<name>A0A8S4SGE2_9NEOP</name>
<evidence type="ECO:0000313" key="1">
    <source>
        <dbReference type="EMBL" id="CAH2267142.1"/>
    </source>
</evidence>
<evidence type="ECO:0000313" key="2">
    <source>
        <dbReference type="Proteomes" id="UP000838756"/>
    </source>
</evidence>
<keyword evidence="2" id="KW-1185">Reference proteome</keyword>
<protein>
    <submittedName>
        <fullName evidence="1">Jg2880 protein</fullName>
    </submittedName>
</protein>
<organism evidence="1 2">
    <name type="scientific">Pararge aegeria aegeria</name>
    <dbReference type="NCBI Taxonomy" id="348720"/>
    <lineage>
        <taxon>Eukaryota</taxon>
        <taxon>Metazoa</taxon>
        <taxon>Ecdysozoa</taxon>
        <taxon>Arthropoda</taxon>
        <taxon>Hexapoda</taxon>
        <taxon>Insecta</taxon>
        <taxon>Pterygota</taxon>
        <taxon>Neoptera</taxon>
        <taxon>Endopterygota</taxon>
        <taxon>Lepidoptera</taxon>
        <taxon>Glossata</taxon>
        <taxon>Ditrysia</taxon>
        <taxon>Papilionoidea</taxon>
        <taxon>Nymphalidae</taxon>
        <taxon>Satyrinae</taxon>
        <taxon>Satyrini</taxon>
        <taxon>Parargina</taxon>
        <taxon>Pararge</taxon>
    </lineage>
</organism>
<sequence length="72" mass="8053">MSTVRASRAVRAIPNSRGLAKIADREDGRGVTILPRLLGLPGQGWRVRETDGKRWRRPMHKNGLPIDVLIDV</sequence>